<keyword evidence="5" id="KW-1185">Reference proteome</keyword>
<comment type="caution">
    <text evidence="4">The sequence shown here is derived from an EMBL/GenBank/DDBJ whole genome shotgun (WGS) entry which is preliminary data.</text>
</comment>
<feature type="signal peptide" evidence="2">
    <location>
        <begin position="1"/>
        <end position="17"/>
    </location>
</feature>
<accession>A0ABR1RKS3</accession>
<keyword evidence="2" id="KW-0732">Signal</keyword>
<feature type="domain" description="DUF7730" evidence="3">
    <location>
        <begin position="356"/>
        <end position="595"/>
    </location>
</feature>
<feature type="chain" id="PRO_5046026847" description="DUF7730 domain-containing protein" evidence="2">
    <location>
        <begin position="18"/>
        <end position="741"/>
    </location>
</feature>
<proteinExistence type="predicted"/>
<gene>
    <name evidence="4" type="ORF">PG991_008469</name>
</gene>
<evidence type="ECO:0000259" key="3">
    <source>
        <dbReference type="Pfam" id="PF24864"/>
    </source>
</evidence>
<dbReference type="Proteomes" id="UP001396898">
    <property type="component" value="Unassembled WGS sequence"/>
</dbReference>
<protein>
    <recommendedName>
        <fullName evidence="3">DUF7730 domain-containing protein</fullName>
    </recommendedName>
</protein>
<reference evidence="4 5" key="1">
    <citation type="submission" date="2023-01" db="EMBL/GenBank/DDBJ databases">
        <title>Analysis of 21 Apiospora genomes using comparative genomics revels a genus with tremendous synthesis potential of carbohydrate active enzymes and secondary metabolites.</title>
        <authorList>
            <person name="Sorensen T."/>
        </authorList>
    </citation>
    <scope>NUCLEOTIDE SEQUENCE [LARGE SCALE GENOMIC DNA]</scope>
    <source>
        <strain evidence="4 5">CBS 20057</strain>
    </source>
</reference>
<dbReference type="InterPro" id="IPR056632">
    <property type="entry name" value="DUF7730"/>
</dbReference>
<dbReference type="Pfam" id="PF24864">
    <property type="entry name" value="DUF7730"/>
    <property type="match status" value="1"/>
</dbReference>
<evidence type="ECO:0000256" key="2">
    <source>
        <dbReference type="SAM" id="SignalP"/>
    </source>
</evidence>
<sequence>MRPQTVLFLALSQLSAAARYAVDDSCRPNDEFFNSLKGGFQEGLHLAENALDVMTNHAGDQWVQKMAKYVLGTENYDAKFNMARGTFSSVAGYEEEPVNIRPMIEGSGGSDEEGNQAVPVPNPDWVPIRTPEDVELYCSNRHFKDRGVNWKERSTMRPYTENNFELVKQYYRTDLVIGSGEPVPKASTMRPNIFYKIAYEAELKKNPNVDRRNFIRPKPRTPSIMDICPWFTDQARNDGWPVVDAERVERFKTDEVIAGLSDDLTPMDGLETFGVTMLHELTHTIQGGQLTDFTEDQRPPGVESCYGWRCIGELKTEKNAVLNCASLPRPLVDASYISNTEAFDLGTSTMFDAAMHAQLDSQFMSAPTEIRRSIYQHLIAPSSIHVFLSPRGRLQVSTCLEPPISPPLGGWHQTAYKRRPKDAGDHDPTWARRLMSSWGPHWKCEEASHTHDLDYISILLSVCKKMFLDVCTMVLERATINVTDLATLELLSRMPTEEASGLSHLWNLANYAYPLIQRLHVTLRLPLVVYEALAGVQDDQPGRAAESAGEDATAVACATWARAWSAVGQLPQLRNLHVWLDHDGSSSWSHVWERQVLGAGLMAVLAAHWEDRAGAESLPPVEVLFNLPKLHPALARPETHYVSESPPPPFSIERRFRLDIHGEVGADGILRTKEEADFPITRVLVYVYKYNDDPDSDWEAVTEDDIREMENYEKMLWQRGSDVNAYFEDMTSWGEAQWARI</sequence>
<feature type="region of interest" description="Disordered" evidence="1">
    <location>
        <begin position="106"/>
        <end position="125"/>
    </location>
</feature>
<organism evidence="4 5">
    <name type="scientific">Apiospora marii</name>
    <dbReference type="NCBI Taxonomy" id="335849"/>
    <lineage>
        <taxon>Eukaryota</taxon>
        <taxon>Fungi</taxon>
        <taxon>Dikarya</taxon>
        <taxon>Ascomycota</taxon>
        <taxon>Pezizomycotina</taxon>
        <taxon>Sordariomycetes</taxon>
        <taxon>Xylariomycetidae</taxon>
        <taxon>Amphisphaeriales</taxon>
        <taxon>Apiosporaceae</taxon>
        <taxon>Apiospora</taxon>
    </lineage>
</organism>
<evidence type="ECO:0000313" key="4">
    <source>
        <dbReference type="EMBL" id="KAK8015581.1"/>
    </source>
</evidence>
<name>A0ABR1RKS3_9PEZI</name>
<dbReference type="EMBL" id="JAQQWI010000012">
    <property type="protein sequence ID" value="KAK8015581.1"/>
    <property type="molecule type" value="Genomic_DNA"/>
</dbReference>
<evidence type="ECO:0000256" key="1">
    <source>
        <dbReference type="SAM" id="MobiDB-lite"/>
    </source>
</evidence>
<evidence type="ECO:0000313" key="5">
    <source>
        <dbReference type="Proteomes" id="UP001396898"/>
    </source>
</evidence>